<dbReference type="Pfam" id="PF00781">
    <property type="entry name" value="DAGK_cat"/>
    <property type="match status" value="1"/>
</dbReference>
<accession>A0A0F2T9L3</accession>
<evidence type="ECO:0000256" key="3">
    <source>
        <dbReference type="ARBA" id="ARBA00022692"/>
    </source>
</evidence>
<evidence type="ECO:0000313" key="8">
    <source>
        <dbReference type="EMBL" id="KJS59924.1"/>
    </source>
</evidence>
<comment type="subcellular location">
    <subcellularLocation>
        <location evidence="1">Cell membrane</location>
        <topology evidence="1">Multi-pass membrane protein</topology>
    </subcellularLocation>
</comment>
<evidence type="ECO:0000259" key="7">
    <source>
        <dbReference type="PROSITE" id="PS50146"/>
    </source>
</evidence>
<feature type="domain" description="DAGKc" evidence="7">
    <location>
        <begin position="194"/>
        <end position="329"/>
    </location>
</feature>
<keyword evidence="5" id="KW-1133">Transmembrane helix</keyword>
<dbReference type="OrthoDB" id="5242960at2"/>
<dbReference type="SUPFAM" id="SSF111331">
    <property type="entry name" value="NAD kinase/diacylglycerol kinase-like"/>
    <property type="match status" value="1"/>
</dbReference>
<dbReference type="InterPro" id="IPR000326">
    <property type="entry name" value="PAP2/HPO"/>
</dbReference>
<dbReference type="Gene3D" id="3.40.50.10330">
    <property type="entry name" value="Probable inorganic polyphosphate/atp-NAD kinase, domain 1"/>
    <property type="match status" value="1"/>
</dbReference>
<organism evidence="8 9">
    <name type="scientific">Streptomyces rubellomurinus (strain ATCC 31215)</name>
    <dbReference type="NCBI Taxonomy" id="359131"/>
    <lineage>
        <taxon>Bacteria</taxon>
        <taxon>Bacillati</taxon>
        <taxon>Actinomycetota</taxon>
        <taxon>Actinomycetes</taxon>
        <taxon>Kitasatosporales</taxon>
        <taxon>Streptomycetaceae</taxon>
        <taxon>Streptomyces</taxon>
    </lineage>
</organism>
<dbReference type="SUPFAM" id="SSF48317">
    <property type="entry name" value="Acid phosphatase/Vanadium-dependent haloperoxidase"/>
    <property type="match status" value="1"/>
</dbReference>
<evidence type="ECO:0000256" key="2">
    <source>
        <dbReference type="ARBA" id="ARBA00022475"/>
    </source>
</evidence>
<dbReference type="InterPro" id="IPR017438">
    <property type="entry name" value="ATP-NAD_kinase_N"/>
</dbReference>
<dbReference type="AlphaFoldDB" id="A0A0F2T9L3"/>
<evidence type="ECO:0000256" key="6">
    <source>
        <dbReference type="ARBA" id="ARBA00023136"/>
    </source>
</evidence>
<dbReference type="SMART" id="SM00046">
    <property type="entry name" value="DAGKc"/>
    <property type="match status" value="1"/>
</dbReference>
<dbReference type="PANTHER" id="PTHR14969">
    <property type="entry name" value="SPHINGOSINE-1-PHOSPHATE PHOSPHOHYDROLASE"/>
    <property type="match status" value="1"/>
</dbReference>
<evidence type="ECO:0000256" key="1">
    <source>
        <dbReference type="ARBA" id="ARBA00004651"/>
    </source>
</evidence>
<dbReference type="PROSITE" id="PS50146">
    <property type="entry name" value="DAGK"/>
    <property type="match status" value="1"/>
</dbReference>
<dbReference type="Gene3D" id="2.60.200.40">
    <property type="match status" value="1"/>
</dbReference>
<keyword evidence="9" id="KW-1185">Reference proteome</keyword>
<dbReference type="SMART" id="SM00014">
    <property type="entry name" value="acidPPc"/>
    <property type="match status" value="1"/>
</dbReference>
<reference evidence="8 9" key="1">
    <citation type="submission" date="2015-02" db="EMBL/GenBank/DDBJ databases">
        <authorList>
            <person name="Ju K.-S."/>
            <person name="Doroghazi J.R."/>
            <person name="Metcalf W."/>
        </authorList>
    </citation>
    <scope>NUCLEOTIDE SEQUENCE [LARGE SCALE GENOMIC DNA]</scope>
    <source>
        <strain evidence="8 9">ATCC 31215</strain>
    </source>
</reference>
<dbReference type="PANTHER" id="PTHR14969:SF62">
    <property type="entry name" value="DECAPRENYLPHOSPHORYL-5-PHOSPHORIBOSE PHOSPHATASE RV3807C-RELATED"/>
    <property type="match status" value="1"/>
</dbReference>
<dbReference type="Gene3D" id="1.20.144.10">
    <property type="entry name" value="Phosphatidic acid phosphatase type 2/haloperoxidase"/>
    <property type="match status" value="1"/>
</dbReference>
<protein>
    <submittedName>
        <fullName evidence="8">Phosphoesterase</fullName>
    </submittedName>
</protein>
<keyword evidence="3" id="KW-0812">Transmembrane</keyword>
<dbReference type="RefSeq" id="WP_045700160.1">
    <property type="nucleotide sequence ID" value="NZ_JZKH01000055.1"/>
</dbReference>
<sequence>MRKALNDLDARLFVTVASRRLRGTDPWLSRLSRAADHGKLWMGGAALLGATGNRTARRAALRATGSLLLASALANIAAKGLTRRPRPALDPVPVVRRLLKQPVTSSFPSGHSASAAAFVTALAVESPLLGAIAAPVAAAVMASRVYVGVHYPGDVLAGAALGAGTAALTLRWWPRRSDHPADTAAPAVRAPALPTGAGLHIVVNGASGATPLTAPDSRGRSVEEELRRELPDADIRLCEDGDDLAALLERAAALAKQSGGALGICGGDGSVNLAATVAVREHLPLAVFPGGTLNHFAVDLGTHSLRSTADAVKAGTARAVDIASATGDHGQRHVFLNTFSIGIYPELVRAREHLEDRLGKWPALAVALVRVLARAEPVRLTVSGVPRTLWMLFAGNGTYDPPGFAPTHRTSLDGGRLDIRAVDGSHPFARTRLLFAFLTGTLATSRVYREARLSALDLTDLHEVRHLAVDGEAVPAPDRLRLSKATAALTVYRPEHPAIP</sequence>
<proteinExistence type="predicted"/>
<evidence type="ECO:0000313" key="9">
    <source>
        <dbReference type="Proteomes" id="UP000033699"/>
    </source>
</evidence>
<dbReference type="InterPro" id="IPR001206">
    <property type="entry name" value="Diacylglycerol_kinase_cat_dom"/>
</dbReference>
<keyword evidence="4" id="KW-0378">Hydrolase</keyword>
<gene>
    <name evidence="8" type="ORF">VM95_24060</name>
</gene>
<keyword evidence="6" id="KW-0472">Membrane</keyword>
<dbReference type="GO" id="GO:0005886">
    <property type="term" value="C:plasma membrane"/>
    <property type="evidence" value="ECO:0007669"/>
    <property type="project" value="UniProtKB-SubCell"/>
</dbReference>
<keyword evidence="2" id="KW-1003">Cell membrane</keyword>
<dbReference type="EMBL" id="JZKH01000055">
    <property type="protein sequence ID" value="KJS59924.1"/>
    <property type="molecule type" value="Genomic_DNA"/>
</dbReference>
<dbReference type="Proteomes" id="UP000033699">
    <property type="component" value="Unassembled WGS sequence"/>
</dbReference>
<dbReference type="InterPro" id="IPR036938">
    <property type="entry name" value="PAP2/HPO_sf"/>
</dbReference>
<evidence type="ECO:0000256" key="4">
    <source>
        <dbReference type="ARBA" id="ARBA00022801"/>
    </source>
</evidence>
<dbReference type="GO" id="GO:0016301">
    <property type="term" value="F:kinase activity"/>
    <property type="evidence" value="ECO:0007669"/>
    <property type="project" value="InterPro"/>
</dbReference>
<dbReference type="InterPro" id="IPR016064">
    <property type="entry name" value="NAD/diacylglycerol_kinase_sf"/>
</dbReference>
<dbReference type="GO" id="GO:0016787">
    <property type="term" value="F:hydrolase activity"/>
    <property type="evidence" value="ECO:0007669"/>
    <property type="project" value="UniProtKB-KW"/>
</dbReference>
<comment type="caution">
    <text evidence="8">The sequence shown here is derived from an EMBL/GenBank/DDBJ whole genome shotgun (WGS) entry which is preliminary data.</text>
</comment>
<dbReference type="Pfam" id="PF01569">
    <property type="entry name" value="PAP2"/>
    <property type="match status" value="1"/>
</dbReference>
<evidence type="ECO:0000256" key="5">
    <source>
        <dbReference type="ARBA" id="ARBA00022989"/>
    </source>
</evidence>
<name>A0A0F2T9L3_STRR3</name>
<dbReference type="PATRIC" id="fig|359131.3.peg.5827"/>